<evidence type="ECO:0000256" key="3">
    <source>
        <dbReference type="ARBA" id="ARBA00022679"/>
    </source>
</evidence>
<dbReference type="Gene3D" id="3.40.50.2000">
    <property type="entry name" value="Glycogen Phosphorylase B"/>
    <property type="match status" value="2"/>
</dbReference>
<dbReference type="InterPro" id="IPR002213">
    <property type="entry name" value="UDP_glucos_trans"/>
</dbReference>
<dbReference type="PANTHER" id="PTHR11926:SF1311">
    <property type="entry name" value="UDP-GLYCOSYLTRANSFERASE 74F2"/>
    <property type="match status" value="1"/>
</dbReference>
<keyword evidence="7" id="KW-1185">Reference proteome</keyword>
<accession>A0AAN7PUJ2</accession>
<dbReference type="CDD" id="cd03784">
    <property type="entry name" value="GT1_Gtf-like"/>
    <property type="match status" value="1"/>
</dbReference>
<dbReference type="InterPro" id="IPR035595">
    <property type="entry name" value="UDP_glycos_trans_CS"/>
</dbReference>
<evidence type="ECO:0000256" key="5">
    <source>
        <dbReference type="RuleBase" id="RU362057"/>
    </source>
</evidence>
<dbReference type="GO" id="GO:0080043">
    <property type="term" value="F:quercetin 3-O-glucosyltransferase activity"/>
    <property type="evidence" value="ECO:0007669"/>
    <property type="project" value="TreeGrafter"/>
</dbReference>
<dbReference type="FunFam" id="3.40.50.2000:FF:000019">
    <property type="entry name" value="Glycosyltransferase"/>
    <property type="match status" value="1"/>
</dbReference>
<dbReference type="SUPFAM" id="SSF53756">
    <property type="entry name" value="UDP-Glycosyltransferase/glycogen phosphorylase"/>
    <property type="match status" value="1"/>
</dbReference>
<protein>
    <recommendedName>
        <fullName evidence="5">Glycosyltransferase</fullName>
        <ecNumber evidence="5">2.4.1.-</ecNumber>
    </recommendedName>
</protein>
<dbReference type="EC" id="2.4.1.-" evidence="5"/>
<dbReference type="Proteomes" id="UP001345219">
    <property type="component" value="Chromosome 2"/>
</dbReference>
<dbReference type="Pfam" id="PF00201">
    <property type="entry name" value="UDPGT"/>
    <property type="match status" value="1"/>
</dbReference>
<dbReference type="PANTHER" id="PTHR11926">
    <property type="entry name" value="GLUCOSYL/GLUCURONOSYL TRANSFERASES"/>
    <property type="match status" value="1"/>
</dbReference>
<dbReference type="GO" id="GO:0080044">
    <property type="term" value="F:quercetin 7-O-glucosyltransferase activity"/>
    <property type="evidence" value="ECO:0007669"/>
    <property type="project" value="TreeGrafter"/>
</dbReference>
<name>A0AAN7PUJ2_9MYRT</name>
<comment type="similarity">
    <text evidence="1 4">Belongs to the UDP-glycosyltransferase family.</text>
</comment>
<gene>
    <name evidence="6" type="ORF">SAY87_002591</name>
</gene>
<reference evidence="6 7" key="1">
    <citation type="journal article" date="2023" name="Hortic Res">
        <title>Pangenome of water caltrop reveals structural variations and asymmetric subgenome divergence after allopolyploidization.</title>
        <authorList>
            <person name="Zhang X."/>
            <person name="Chen Y."/>
            <person name="Wang L."/>
            <person name="Yuan Y."/>
            <person name="Fang M."/>
            <person name="Shi L."/>
            <person name="Lu R."/>
            <person name="Comes H.P."/>
            <person name="Ma Y."/>
            <person name="Chen Y."/>
            <person name="Huang G."/>
            <person name="Zhou Y."/>
            <person name="Zheng Z."/>
            <person name="Qiu Y."/>
        </authorList>
    </citation>
    <scope>NUCLEOTIDE SEQUENCE [LARGE SCALE GENOMIC DNA]</scope>
    <source>
        <tissue evidence="6">Roots</tissue>
    </source>
</reference>
<keyword evidence="2 4" id="KW-0328">Glycosyltransferase</keyword>
<comment type="caution">
    <text evidence="6">The sequence shown here is derived from an EMBL/GenBank/DDBJ whole genome shotgun (WGS) entry which is preliminary data.</text>
</comment>
<sequence>MASDGMETRPYKGHVLVVPAPTQGHINPMLQFTKRLASKGLRATLAITRFIWNSRRPRPSASVHLDIISDGYDEGGYTQAVDIRYYVSRFKAIGSETLADLIIKYNHSDHPVDCVIYDSFCPWGLDVAKKFGLLAAAFFTQNCAVDYIYYLVHHGIMKLPLLDFPISIPGLPTLELSDFPSFIYDEESYHGYLEVLVGQFINADKADWILVNTFSKLETEAVGAMSKLFPLLTIGPTIPSVYMDKRAEDDDDYGLHLFDLDSSDLDTWLGAHQPKSVVYVSFGSLSAVGEEQMEELAWGLHGSGHPFLWVVRASENTKISKKCKEAIAAEQALIVSWCCQLDVLSSGRIGCFFSHCGWNSTIEAISMGVPMVAMPQWTDQTTDAKLVQDFWEVGVRIRAGEDGLVRRDEIERSIREVMETERGRTMTENAKKWMELAVEAVSEDGTTDRNIKDFISGIVSKKGS</sequence>
<evidence type="ECO:0000313" key="7">
    <source>
        <dbReference type="Proteomes" id="UP001345219"/>
    </source>
</evidence>
<proteinExistence type="inferred from homology"/>
<dbReference type="AlphaFoldDB" id="A0AAN7PUJ2"/>
<evidence type="ECO:0000256" key="4">
    <source>
        <dbReference type="RuleBase" id="RU003718"/>
    </source>
</evidence>
<dbReference type="EMBL" id="JAXIOK010000015">
    <property type="protein sequence ID" value="KAK4754487.1"/>
    <property type="molecule type" value="Genomic_DNA"/>
</dbReference>
<organism evidence="6 7">
    <name type="scientific">Trapa incisa</name>
    <dbReference type="NCBI Taxonomy" id="236973"/>
    <lineage>
        <taxon>Eukaryota</taxon>
        <taxon>Viridiplantae</taxon>
        <taxon>Streptophyta</taxon>
        <taxon>Embryophyta</taxon>
        <taxon>Tracheophyta</taxon>
        <taxon>Spermatophyta</taxon>
        <taxon>Magnoliopsida</taxon>
        <taxon>eudicotyledons</taxon>
        <taxon>Gunneridae</taxon>
        <taxon>Pentapetalae</taxon>
        <taxon>rosids</taxon>
        <taxon>malvids</taxon>
        <taxon>Myrtales</taxon>
        <taxon>Lythraceae</taxon>
        <taxon>Trapa</taxon>
    </lineage>
</organism>
<dbReference type="PROSITE" id="PS00375">
    <property type="entry name" value="UDPGT"/>
    <property type="match status" value="1"/>
</dbReference>
<dbReference type="GO" id="GO:0032787">
    <property type="term" value="P:monocarboxylic acid metabolic process"/>
    <property type="evidence" value="ECO:0007669"/>
    <property type="project" value="UniProtKB-ARBA"/>
</dbReference>
<keyword evidence="3 4" id="KW-0808">Transferase</keyword>
<dbReference type="FunFam" id="3.40.50.2000:FF:000057">
    <property type="entry name" value="Glycosyltransferase"/>
    <property type="match status" value="1"/>
</dbReference>
<evidence type="ECO:0000256" key="1">
    <source>
        <dbReference type="ARBA" id="ARBA00009995"/>
    </source>
</evidence>
<evidence type="ECO:0000256" key="2">
    <source>
        <dbReference type="ARBA" id="ARBA00022676"/>
    </source>
</evidence>
<evidence type="ECO:0000313" key="6">
    <source>
        <dbReference type="EMBL" id="KAK4754487.1"/>
    </source>
</evidence>